<name>A0A4D9EI51_9SAUR</name>
<reference evidence="1 2" key="1">
    <citation type="submission" date="2019-04" db="EMBL/GenBank/DDBJ databases">
        <title>Draft genome of the big-headed turtle Platysternon megacephalum.</title>
        <authorList>
            <person name="Gong S."/>
        </authorList>
    </citation>
    <scope>NUCLEOTIDE SEQUENCE [LARGE SCALE GENOMIC DNA]</scope>
    <source>
        <strain evidence="1">DO16091913</strain>
        <tissue evidence="1">Muscle</tissue>
    </source>
</reference>
<evidence type="ECO:0000313" key="2">
    <source>
        <dbReference type="Proteomes" id="UP000297703"/>
    </source>
</evidence>
<keyword evidence="2" id="KW-1185">Reference proteome</keyword>
<dbReference type="Proteomes" id="UP000297703">
    <property type="component" value="Unassembled WGS sequence"/>
</dbReference>
<gene>
    <name evidence="1" type="ORF">DR999_PMT05790</name>
</gene>
<evidence type="ECO:0000313" key="1">
    <source>
        <dbReference type="EMBL" id="TFK10981.1"/>
    </source>
</evidence>
<dbReference type="EMBL" id="QXTE01000037">
    <property type="protein sequence ID" value="TFK10981.1"/>
    <property type="molecule type" value="Genomic_DNA"/>
</dbReference>
<organism evidence="1 2">
    <name type="scientific">Platysternon megacephalum</name>
    <name type="common">big-headed turtle</name>
    <dbReference type="NCBI Taxonomy" id="55544"/>
    <lineage>
        <taxon>Eukaryota</taxon>
        <taxon>Metazoa</taxon>
        <taxon>Chordata</taxon>
        <taxon>Craniata</taxon>
        <taxon>Vertebrata</taxon>
        <taxon>Euteleostomi</taxon>
        <taxon>Archelosauria</taxon>
        <taxon>Testudinata</taxon>
        <taxon>Testudines</taxon>
        <taxon>Cryptodira</taxon>
        <taxon>Durocryptodira</taxon>
        <taxon>Testudinoidea</taxon>
        <taxon>Platysternidae</taxon>
        <taxon>Platysternon</taxon>
    </lineage>
</organism>
<dbReference type="AlphaFoldDB" id="A0A4D9EI51"/>
<sequence>MRQPLQAAFSPDVSKAVSCALLPLLSQCPLHPMPVRDKERMEINRQPGKALSPGLASQDINVNAAESHKCHEFSCFSALWPFGTLQPYGLEGPRAKLVWIHGESGVFQGTGTLLGSRALMARPSASLVLTGSTARPDAAVFTDNCQAKLSCVKQG</sequence>
<accession>A0A4D9EI51</accession>
<reference evidence="1 2" key="2">
    <citation type="submission" date="2019-04" db="EMBL/GenBank/DDBJ databases">
        <title>The genome sequence of big-headed turtle.</title>
        <authorList>
            <person name="Gong S."/>
        </authorList>
    </citation>
    <scope>NUCLEOTIDE SEQUENCE [LARGE SCALE GENOMIC DNA]</scope>
    <source>
        <strain evidence="1">DO16091913</strain>
        <tissue evidence="1">Muscle</tissue>
    </source>
</reference>
<proteinExistence type="predicted"/>
<protein>
    <submittedName>
        <fullName evidence="1">Unconventional myosin-XV</fullName>
    </submittedName>
</protein>
<comment type="caution">
    <text evidence="1">The sequence shown here is derived from an EMBL/GenBank/DDBJ whole genome shotgun (WGS) entry which is preliminary data.</text>
</comment>